<dbReference type="EMBL" id="CAJNOW010004627">
    <property type="protein sequence ID" value="CAF1424257.1"/>
    <property type="molecule type" value="Genomic_DNA"/>
</dbReference>
<evidence type="ECO:0000313" key="8">
    <source>
        <dbReference type="Proteomes" id="UP000663866"/>
    </source>
</evidence>
<accession>A0A816SJW3</accession>
<evidence type="ECO:0000313" key="3">
    <source>
        <dbReference type="EMBL" id="CAF2088887.1"/>
    </source>
</evidence>
<evidence type="ECO:0000313" key="4">
    <source>
        <dbReference type="EMBL" id="CAF4514789.1"/>
    </source>
</evidence>
<dbReference type="EMBL" id="CAJNRE010010213">
    <property type="protein sequence ID" value="CAF2088887.1"/>
    <property type="molecule type" value="Genomic_DNA"/>
</dbReference>
<evidence type="ECO:0000313" key="1">
    <source>
        <dbReference type="EMBL" id="CAF1424257.1"/>
    </source>
</evidence>
<protein>
    <submittedName>
        <fullName evidence="3">Uncharacterized protein</fullName>
    </submittedName>
</protein>
<dbReference type="Proteomes" id="UP000663866">
    <property type="component" value="Unassembled WGS sequence"/>
</dbReference>
<proteinExistence type="predicted"/>
<keyword evidence="8" id="KW-1185">Reference proteome</keyword>
<dbReference type="Proteomes" id="UP000676336">
    <property type="component" value="Unassembled WGS sequence"/>
</dbReference>
<evidence type="ECO:0000313" key="7">
    <source>
        <dbReference type="Proteomes" id="UP000663824"/>
    </source>
</evidence>
<dbReference type="EMBL" id="CAJOBG010055344">
    <property type="protein sequence ID" value="CAF4514789.1"/>
    <property type="molecule type" value="Genomic_DNA"/>
</dbReference>
<sequence length="108" mass="12800">MQFINEISNSTDRFDLIISSIPIYSRLFNQYYFLSSLPREHLLLLHKSVLHSSFLARYFLPNSFLQSQLEFWQDQILLDNQQLHDLDQFSPFTIVSALHFRSLIISSC</sequence>
<dbReference type="AlphaFoldDB" id="A0A816SJW3"/>
<organism evidence="3 7">
    <name type="scientific">Rotaria magnacalcarata</name>
    <dbReference type="NCBI Taxonomy" id="392030"/>
    <lineage>
        <taxon>Eukaryota</taxon>
        <taxon>Metazoa</taxon>
        <taxon>Spiralia</taxon>
        <taxon>Gnathifera</taxon>
        <taxon>Rotifera</taxon>
        <taxon>Eurotatoria</taxon>
        <taxon>Bdelloidea</taxon>
        <taxon>Philodinida</taxon>
        <taxon>Philodinidae</taxon>
        <taxon>Rotaria</taxon>
    </lineage>
</organism>
<evidence type="ECO:0000313" key="6">
    <source>
        <dbReference type="EMBL" id="CAF5202255.1"/>
    </source>
</evidence>
<evidence type="ECO:0000313" key="2">
    <source>
        <dbReference type="EMBL" id="CAF2063440.1"/>
    </source>
</evidence>
<name>A0A816SJW3_9BILA</name>
<dbReference type="Proteomes" id="UP000663856">
    <property type="component" value="Unassembled WGS sequence"/>
</dbReference>
<dbReference type="Proteomes" id="UP000663834">
    <property type="component" value="Unassembled WGS sequence"/>
</dbReference>
<dbReference type="Proteomes" id="UP000663824">
    <property type="component" value="Unassembled WGS sequence"/>
</dbReference>
<gene>
    <name evidence="5" type="ORF">GIL414_LOCUS76530</name>
    <name evidence="1" type="ORF">KQP761_LOCUS10720</name>
    <name evidence="3" type="ORF">MBJ925_LOCUS19977</name>
    <name evidence="4" type="ORF">OVN521_LOCUS41518</name>
    <name evidence="6" type="ORF">SMN809_LOCUS75864</name>
    <name evidence="2" type="ORF">WKI299_LOCUS12597</name>
</gene>
<dbReference type="EMBL" id="CAJOBI010333499">
    <property type="protein sequence ID" value="CAF5202255.1"/>
    <property type="molecule type" value="Genomic_DNA"/>
</dbReference>
<dbReference type="EMBL" id="CAJOBJ010345563">
    <property type="protein sequence ID" value="CAF5200820.1"/>
    <property type="molecule type" value="Genomic_DNA"/>
</dbReference>
<evidence type="ECO:0000313" key="5">
    <source>
        <dbReference type="EMBL" id="CAF5200820.1"/>
    </source>
</evidence>
<dbReference type="Proteomes" id="UP000681720">
    <property type="component" value="Unassembled WGS sequence"/>
</dbReference>
<reference evidence="3" key="1">
    <citation type="submission" date="2021-02" db="EMBL/GenBank/DDBJ databases">
        <authorList>
            <person name="Nowell W R."/>
        </authorList>
    </citation>
    <scope>NUCLEOTIDE SEQUENCE</scope>
</reference>
<dbReference type="EMBL" id="CAJNRF010004681">
    <property type="protein sequence ID" value="CAF2063440.1"/>
    <property type="molecule type" value="Genomic_DNA"/>
</dbReference>
<comment type="caution">
    <text evidence="3">The sequence shown here is derived from an EMBL/GenBank/DDBJ whole genome shotgun (WGS) entry which is preliminary data.</text>
</comment>